<sequence length="332" mass="37099">MDSLVNRPAPPTELVLEAVPPELGQGESGIEATLERIAGLHRVLGLDAVNIPEIHEERSRSHKGERRRPFAPRVEPRLLARYIQERLDLPCIINRVVVHLEAERQLEWFRETWERYGVRRFVLVGGERSDRTYPGPSVPEANRLLRERLDAPRMRIGNICIPTRRGEAERMQHKVAAGADFFTTQVIFHAEELTALLDVLGEPRHGRRPPGLLISLAPVRSARSIHFLHWLGVSLSDELETWLTRGPESVTERSLWHIHDTWARLAHHAAATGTASPLGINLAPIGAIPAATTIRLAQALRDGRDHWAGAASPALTARQAGLPPGEYRRQGP</sequence>
<name>A0ABS9RRS3_9GAMM</name>
<keyword evidence="4" id="KW-1185">Reference proteome</keyword>
<dbReference type="EMBL" id="JAKVPY010000005">
    <property type="protein sequence ID" value="MCH4562553.1"/>
    <property type="molecule type" value="Genomic_DNA"/>
</dbReference>
<gene>
    <name evidence="3" type="ORF">MKP05_05305</name>
</gene>
<evidence type="ECO:0000313" key="3">
    <source>
        <dbReference type="EMBL" id="MCH4562553.1"/>
    </source>
</evidence>
<accession>A0ABS9RRS3</accession>
<feature type="region of interest" description="Disordered" evidence="2">
    <location>
        <begin position="313"/>
        <end position="332"/>
    </location>
</feature>
<dbReference type="Proteomes" id="UP001202117">
    <property type="component" value="Unassembled WGS sequence"/>
</dbReference>
<comment type="caution">
    <text evidence="3">The sequence shown here is derived from an EMBL/GenBank/DDBJ whole genome shotgun (WGS) entry which is preliminary data.</text>
</comment>
<evidence type="ECO:0000313" key="4">
    <source>
        <dbReference type="Proteomes" id="UP001202117"/>
    </source>
</evidence>
<reference evidence="3 4" key="1">
    <citation type="submission" date="2022-02" db="EMBL/GenBank/DDBJ databases">
        <title>Halomonas fukangensis sp. nov., a halophilic bacterium isolated from a bulk soil of Kalidium foliatum at Fukang.</title>
        <authorList>
            <person name="Huang Y."/>
        </authorList>
    </citation>
    <scope>NUCLEOTIDE SEQUENCE [LARGE SCALE GENOMIC DNA]</scope>
    <source>
        <strain evidence="3 4">EGI 63088</strain>
    </source>
</reference>
<evidence type="ECO:0008006" key="5">
    <source>
        <dbReference type="Google" id="ProtNLM"/>
    </source>
</evidence>
<dbReference type="InterPro" id="IPR029041">
    <property type="entry name" value="FAD-linked_oxidoreductase-like"/>
</dbReference>
<dbReference type="SUPFAM" id="SSF51730">
    <property type="entry name" value="FAD-linked oxidoreductase"/>
    <property type="match status" value="1"/>
</dbReference>
<evidence type="ECO:0000256" key="2">
    <source>
        <dbReference type="SAM" id="MobiDB-lite"/>
    </source>
</evidence>
<evidence type="ECO:0000256" key="1">
    <source>
        <dbReference type="ARBA" id="ARBA00023002"/>
    </source>
</evidence>
<keyword evidence="1" id="KW-0560">Oxidoreductase</keyword>
<organism evidence="3 4">
    <name type="scientific">Halomonas flagellata</name>
    <dbReference type="NCBI Taxonomy" id="2920385"/>
    <lineage>
        <taxon>Bacteria</taxon>
        <taxon>Pseudomonadati</taxon>
        <taxon>Pseudomonadota</taxon>
        <taxon>Gammaproteobacteria</taxon>
        <taxon>Oceanospirillales</taxon>
        <taxon>Halomonadaceae</taxon>
        <taxon>Halomonas</taxon>
    </lineage>
</organism>
<dbReference type="Gene3D" id="3.20.20.220">
    <property type="match status" value="1"/>
</dbReference>
<dbReference type="RefSeq" id="WP_240567356.1">
    <property type="nucleotide sequence ID" value="NZ_JAKVPY010000005.1"/>
</dbReference>
<protein>
    <recommendedName>
        <fullName evidence="5">Methylenetetrahydrofolate reductase</fullName>
    </recommendedName>
</protein>
<proteinExistence type="predicted"/>